<dbReference type="Proteomes" id="UP000830671">
    <property type="component" value="Chromosome 7"/>
</dbReference>
<feature type="region of interest" description="Disordered" evidence="1">
    <location>
        <begin position="1"/>
        <end position="49"/>
    </location>
</feature>
<dbReference type="AlphaFoldDB" id="A0A9Q8T3F2"/>
<evidence type="ECO:0000313" key="4">
    <source>
        <dbReference type="Proteomes" id="UP000830671"/>
    </source>
</evidence>
<proteinExistence type="predicted"/>
<feature type="compositionally biased region" description="Basic and acidic residues" evidence="1">
    <location>
        <begin position="31"/>
        <end position="41"/>
    </location>
</feature>
<reference evidence="3" key="1">
    <citation type="journal article" date="2021" name="Mol. Plant Microbe Interact.">
        <title>Complete Genome Sequence of the Plant-Pathogenic Fungus Colletotrichum lupini.</title>
        <authorList>
            <person name="Baroncelli R."/>
            <person name="Pensec F."/>
            <person name="Da Lio D."/>
            <person name="Boufleur T."/>
            <person name="Vicente I."/>
            <person name="Sarrocco S."/>
            <person name="Picot A."/>
            <person name="Baraldi E."/>
            <person name="Sukno S."/>
            <person name="Thon M."/>
            <person name="Le Floch G."/>
        </authorList>
    </citation>
    <scope>NUCLEOTIDE SEQUENCE</scope>
    <source>
        <strain evidence="3">IMI 504893</strain>
    </source>
</reference>
<keyword evidence="2" id="KW-0812">Transmembrane</keyword>
<keyword evidence="2" id="KW-0472">Membrane</keyword>
<feature type="region of interest" description="Disordered" evidence="1">
    <location>
        <begin position="86"/>
        <end position="111"/>
    </location>
</feature>
<feature type="compositionally biased region" description="Polar residues" evidence="1">
    <location>
        <begin position="14"/>
        <end position="26"/>
    </location>
</feature>
<name>A0A9Q8T3F2_9PEZI</name>
<accession>A0A9Q8T3F2</accession>
<evidence type="ECO:0000313" key="3">
    <source>
        <dbReference type="EMBL" id="UQC88407.1"/>
    </source>
</evidence>
<keyword evidence="2" id="KW-1133">Transmembrane helix</keyword>
<protein>
    <submittedName>
        <fullName evidence="3">Uncharacterized protein</fullName>
    </submittedName>
</protein>
<dbReference type="RefSeq" id="XP_049150012.1">
    <property type="nucleotide sequence ID" value="XM_049292866.1"/>
</dbReference>
<feature type="transmembrane region" description="Helical" evidence="2">
    <location>
        <begin position="120"/>
        <end position="141"/>
    </location>
</feature>
<feature type="non-terminal residue" evidence="3">
    <location>
        <position position="1"/>
    </location>
</feature>
<dbReference type="KEGG" id="clup:CLUP02_13931"/>
<keyword evidence="4" id="KW-1185">Reference proteome</keyword>
<dbReference type="EMBL" id="CP019479">
    <property type="protein sequence ID" value="UQC88407.1"/>
    <property type="molecule type" value="Genomic_DNA"/>
</dbReference>
<sequence>VGNREGTYNDADNKQTPPQSADNRQQSPRRIQRERAERAESSGRSGRAFASFARTRRCSSEHRFDWTLGLLDSGLWADPRWTEGATNSRGTSRYGDMYPTTSSGRRAMTRSPSTTAVDGYLVFVGFLLVGPTGSVSTLWGVRSTAKPKQHQSLSFPTLASGPVSGPLTPSTNSSYFLSFGLGERGTKNRQWASTIDHQPPTHWDCTLLLLSASRSDPTGCVQLDLAGRGVRGG</sequence>
<feature type="compositionally biased region" description="Polar residues" evidence="1">
    <location>
        <begin position="99"/>
        <end position="111"/>
    </location>
</feature>
<gene>
    <name evidence="3" type="ORF">CLUP02_13931</name>
</gene>
<evidence type="ECO:0000256" key="1">
    <source>
        <dbReference type="SAM" id="MobiDB-lite"/>
    </source>
</evidence>
<dbReference type="GeneID" id="73347876"/>
<evidence type="ECO:0000256" key="2">
    <source>
        <dbReference type="SAM" id="Phobius"/>
    </source>
</evidence>
<organism evidence="3 4">
    <name type="scientific">Colletotrichum lupini</name>
    <dbReference type="NCBI Taxonomy" id="145971"/>
    <lineage>
        <taxon>Eukaryota</taxon>
        <taxon>Fungi</taxon>
        <taxon>Dikarya</taxon>
        <taxon>Ascomycota</taxon>
        <taxon>Pezizomycotina</taxon>
        <taxon>Sordariomycetes</taxon>
        <taxon>Hypocreomycetidae</taxon>
        <taxon>Glomerellales</taxon>
        <taxon>Glomerellaceae</taxon>
        <taxon>Colletotrichum</taxon>
        <taxon>Colletotrichum acutatum species complex</taxon>
    </lineage>
</organism>